<evidence type="ECO:0000256" key="2">
    <source>
        <dbReference type="ARBA" id="ARBA00004613"/>
    </source>
</evidence>
<organism evidence="10 11">
    <name type="scientific">Lysinimonas soli</name>
    <dbReference type="NCBI Taxonomy" id="1074233"/>
    <lineage>
        <taxon>Bacteria</taxon>
        <taxon>Bacillati</taxon>
        <taxon>Actinomycetota</taxon>
        <taxon>Actinomycetes</taxon>
        <taxon>Micrococcales</taxon>
        <taxon>Microbacteriaceae</taxon>
        <taxon>Lysinimonas</taxon>
    </lineage>
</organism>
<keyword evidence="10" id="KW-0966">Cell projection</keyword>
<reference evidence="11" key="1">
    <citation type="journal article" date="2019" name="Int. J. Syst. Evol. Microbiol.">
        <title>The Global Catalogue of Microorganisms (GCM) 10K type strain sequencing project: providing services to taxonomists for standard genome sequencing and annotation.</title>
        <authorList>
            <consortium name="The Broad Institute Genomics Platform"/>
            <consortium name="The Broad Institute Genome Sequencing Center for Infectious Disease"/>
            <person name="Wu L."/>
            <person name="Ma J."/>
        </authorList>
    </citation>
    <scope>NUCLEOTIDE SEQUENCE [LARGE SCALE GENOMIC DNA]</scope>
    <source>
        <strain evidence="11">CGMCC 4.6997</strain>
    </source>
</reference>
<name>A0ABW0NPM6_9MICO</name>
<dbReference type="PRINTS" id="PR01005">
    <property type="entry name" value="FLGHOOKAP1"/>
</dbReference>
<gene>
    <name evidence="7 10" type="primary">flgK</name>
    <name evidence="10" type="ORF">ACFPJ4_08985</name>
</gene>
<dbReference type="EMBL" id="JBHSMG010000002">
    <property type="protein sequence ID" value="MFC5502371.1"/>
    <property type="molecule type" value="Genomic_DNA"/>
</dbReference>
<comment type="caution">
    <text evidence="10">The sequence shown here is derived from an EMBL/GenBank/DDBJ whole genome shotgun (WGS) entry which is preliminary data.</text>
</comment>
<dbReference type="PANTHER" id="PTHR30033">
    <property type="entry name" value="FLAGELLAR HOOK-ASSOCIATED PROTEIN 1"/>
    <property type="match status" value="1"/>
</dbReference>
<keyword evidence="5 7" id="KW-0964">Secreted</keyword>
<comment type="subcellular location">
    <subcellularLocation>
        <location evidence="1 7">Bacterial flagellum</location>
    </subcellularLocation>
    <subcellularLocation>
        <location evidence="2 7">Secreted</location>
    </subcellularLocation>
</comment>
<sequence length="470" mass="45745">MTSSFGALNTAFTGLVAARQGLTVVGDNISNSTTVGYSRQVASTSSMTPASESGFADPLQVGDGVAVNAATRVDSPFADAQLRVTSAADGYAHEAATQLSAIEAALNEPGGNGLSSALQSFWSAWQNVSTTSNSSSAATAVIAAGGRVAALIASGYTAASSQWSSVRSGVDTTVASVNAAATRVAALNGQIRSIVAAGGNANGLMDQVGTLATTLANLSGATVRSNADGTTDILLGGNQLVAGTVVNSIAASGSPNLAGAAAAPVTIGFVDNPSATAGISGGTLGAELAMLAPANGTATGGAIAEAAQSYNSLATTVANSVNSIMQTGATPSGVTGLAFFALDASRPPALGLSVIPVDSSGIAAATPGAGAANGDIAGSLAQLMSSTTGADSQWETFVVRTGEMAKAANSQATLTSAGLASAVASQSSVSAVDTDQETTNMLAYQNAFSAAARVMVAVNDMLDTLINKTG</sequence>
<evidence type="ECO:0000256" key="5">
    <source>
        <dbReference type="ARBA" id="ARBA00022525"/>
    </source>
</evidence>
<evidence type="ECO:0000259" key="8">
    <source>
        <dbReference type="Pfam" id="PF06429"/>
    </source>
</evidence>
<dbReference type="InterPro" id="IPR002371">
    <property type="entry name" value="FlgK"/>
</dbReference>
<feature type="domain" description="Flagellar basal-body/hook protein C-terminal" evidence="8">
    <location>
        <begin position="429"/>
        <end position="467"/>
    </location>
</feature>
<proteinExistence type="inferred from homology"/>
<accession>A0ABW0NPM6</accession>
<keyword evidence="11" id="KW-1185">Reference proteome</keyword>
<evidence type="ECO:0000256" key="7">
    <source>
        <dbReference type="RuleBase" id="RU362065"/>
    </source>
</evidence>
<feature type="domain" description="Flagellar hook-associated protein FlgK helical" evidence="9">
    <location>
        <begin position="99"/>
        <end position="340"/>
    </location>
</feature>
<evidence type="ECO:0000256" key="1">
    <source>
        <dbReference type="ARBA" id="ARBA00004365"/>
    </source>
</evidence>
<keyword evidence="10" id="KW-0282">Flagellum</keyword>
<dbReference type="NCBIfam" id="TIGR02492">
    <property type="entry name" value="flgK_ends"/>
    <property type="match status" value="1"/>
</dbReference>
<dbReference type="Proteomes" id="UP001596039">
    <property type="component" value="Unassembled WGS sequence"/>
</dbReference>
<dbReference type="Pfam" id="PF22638">
    <property type="entry name" value="FlgK_D1"/>
    <property type="match status" value="1"/>
</dbReference>
<dbReference type="RefSeq" id="WP_386740066.1">
    <property type="nucleotide sequence ID" value="NZ_JBHSMG010000002.1"/>
</dbReference>
<evidence type="ECO:0000256" key="3">
    <source>
        <dbReference type="ARBA" id="ARBA00009677"/>
    </source>
</evidence>
<protein>
    <recommendedName>
        <fullName evidence="4 7">Flagellar hook-associated protein 1</fullName>
        <shortName evidence="7">HAP1</shortName>
    </recommendedName>
</protein>
<keyword evidence="10" id="KW-0969">Cilium</keyword>
<dbReference type="PANTHER" id="PTHR30033:SF2">
    <property type="entry name" value="FLAGELLAR HOOK PROTEIN"/>
    <property type="match status" value="1"/>
</dbReference>
<evidence type="ECO:0000313" key="11">
    <source>
        <dbReference type="Proteomes" id="UP001596039"/>
    </source>
</evidence>
<evidence type="ECO:0000259" key="9">
    <source>
        <dbReference type="Pfam" id="PF22638"/>
    </source>
</evidence>
<evidence type="ECO:0000256" key="4">
    <source>
        <dbReference type="ARBA" id="ARBA00016244"/>
    </source>
</evidence>
<dbReference type="Pfam" id="PF06429">
    <property type="entry name" value="Flg_bbr_C"/>
    <property type="match status" value="1"/>
</dbReference>
<evidence type="ECO:0000256" key="6">
    <source>
        <dbReference type="ARBA" id="ARBA00023143"/>
    </source>
</evidence>
<dbReference type="SUPFAM" id="SSF64518">
    <property type="entry name" value="Phase 1 flagellin"/>
    <property type="match status" value="1"/>
</dbReference>
<keyword evidence="6 7" id="KW-0975">Bacterial flagellum</keyword>
<dbReference type="InterPro" id="IPR010930">
    <property type="entry name" value="Flg_bb/hook_C_dom"/>
</dbReference>
<comment type="similarity">
    <text evidence="3 7">Belongs to the flagella basal body rod proteins family.</text>
</comment>
<dbReference type="InterPro" id="IPR053927">
    <property type="entry name" value="FlgK_helical"/>
</dbReference>
<evidence type="ECO:0000313" key="10">
    <source>
        <dbReference type="EMBL" id="MFC5502371.1"/>
    </source>
</evidence>